<comment type="caution">
    <text evidence="1">The sequence shown here is derived from an EMBL/GenBank/DDBJ whole genome shotgun (WGS) entry which is preliminary data.</text>
</comment>
<evidence type="ECO:0000313" key="2">
    <source>
        <dbReference type="Proteomes" id="UP001206595"/>
    </source>
</evidence>
<dbReference type="RefSeq" id="XP_051447031.1">
    <property type="nucleotide sequence ID" value="XM_051586966.1"/>
</dbReference>
<name>A0AAD5EET3_UMBRA</name>
<dbReference type="GeneID" id="75912314"/>
<dbReference type="EMBL" id="MU620902">
    <property type="protein sequence ID" value="KAI8582027.1"/>
    <property type="molecule type" value="Genomic_DNA"/>
</dbReference>
<accession>A0AAD5EET3</accession>
<reference evidence="1" key="1">
    <citation type="submission" date="2021-06" db="EMBL/GenBank/DDBJ databases">
        <authorList>
            <consortium name="DOE Joint Genome Institute"/>
            <person name="Mondo S.J."/>
            <person name="Amses K.R."/>
            <person name="Simmons D.R."/>
            <person name="Longcore J.E."/>
            <person name="Seto K."/>
            <person name="Alves G.H."/>
            <person name="Bonds A.E."/>
            <person name="Quandt C.A."/>
            <person name="Davis W.J."/>
            <person name="Chang Y."/>
            <person name="Letcher P.M."/>
            <person name="Powell M.J."/>
            <person name="Kuo A."/>
            <person name="Labutti K."/>
            <person name="Pangilinan J."/>
            <person name="Andreopoulos W."/>
            <person name="Tritt A."/>
            <person name="Riley R."/>
            <person name="Hundley H."/>
            <person name="Johnson J."/>
            <person name="Lipzen A."/>
            <person name="Barry K."/>
            <person name="Berbee M.L."/>
            <person name="Buchler N.E."/>
            <person name="Grigoriev I.V."/>
            <person name="Spatafora J.W."/>
            <person name="Stajich J.E."/>
            <person name="James T.Y."/>
        </authorList>
    </citation>
    <scope>NUCLEOTIDE SEQUENCE</scope>
    <source>
        <strain evidence="1">AG</strain>
    </source>
</reference>
<dbReference type="Proteomes" id="UP001206595">
    <property type="component" value="Unassembled WGS sequence"/>
</dbReference>
<reference evidence="1" key="2">
    <citation type="journal article" date="2022" name="Proc. Natl. Acad. Sci. U.S.A.">
        <title>Diploid-dominant life cycles characterize the early evolution of Fungi.</title>
        <authorList>
            <person name="Amses K.R."/>
            <person name="Simmons D.R."/>
            <person name="Longcore J.E."/>
            <person name="Mondo S.J."/>
            <person name="Seto K."/>
            <person name="Jeronimo G.H."/>
            <person name="Bonds A.E."/>
            <person name="Quandt C.A."/>
            <person name="Davis W.J."/>
            <person name="Chang Y."/>
            <person name="Federici B.A."/>
            <person name="Kuo A."/>
            <person name="LaButti K."/>
            <person name="Pangilinan J."/>
            <person name="Andreopoulos W."/>
            <person name="Tritt A."/>
            <person name="Riley R."/>
            <person name="Hundley H."/>
            <person name="Johnson J."/>
            <person name="Lipzen A."/>
            <person name="Barry K."/>
            <person name="Lang B.F."/>
            <person name="Cuomo C.A."/>
            <person name="Buchler N.E."/>
            <person name="Grigoriev I.V."/>
            <person name="Spatafora J.W."/>
            <person name="Stajich J.E."/>
            <person name="James T.Y."/>
        </authorList>
    </citation>
    <scope>NUCLEOTIDE SEQUENCE</scope>
    <source>
        <strain evidence="1">AG</strain>
    </source>
</reference>
<sequence>MVRRCINQSLFNATFPKAVQEYSRLDLLAACCLFAMLKLLSSHRHQISLFSKRGMDSM</sequence>
<keyword evidence="2" id="KW-1185">Reference proteome</keyword>
<gene>
    <name evidence="1" type="ORF">K450DRAFT_228706</name>
</gene>
<protein>
    <submittedName>
        <fullName evidence="1">Uncharacterized protein</fullName>
    </submittedName>
</protein>
<proteinExistence type="predicted"/>
<dbReference type="AlphaFoldDB" id="A0AAD5EET3"/>
<organism evidence="1 2">
    <name type="scientific">Umbelopsis ramanniana AG</name>
    <dbReference type="NCBI Taxonomy" id="1314678"/>
    <lineage>
        <taxon>Eukaryota</taxon>
        <taxon>Fungi</taxon>
        <taxon>Fungi incertae sedis</taxon>
        <taxon>Mucoromycota</taxon>
        <taxon>Mucoromycotina</taxon>
        <taxon>Umbelopsidomycetes</taxon>
        <taxon>Umbelopsidales</taxon>
        <taxon>Umbelopsidaceae</taxon>
        <taxon>Umbelopsis</taxon>
    </lineage>
</organism>
<evidence type="ECO:0000313" key="1">
    <source>
        <dbReference type="EMBL" id="KAI8582027.1"/>
    </source>
</evidence>